<protein>
    <recommendedName>
        <fullName evidence="1">Heterokaryon incompatibility domain-containing protein</fullName>
    </recommendedName>
</protein>
<organism evidence="2 3">
    <name type="scientific">Clonostachys rhizophaga</name>
    <dbReference type="NCBI Taxonomy" id="160324"/>
    <lineage>
        <taxon>Eukaryota</taxon>
        <taxon>Fungi</taxon>
        <taxon>Dikarya</taxon>
        <taxon>Ascomycota</taxon>
        <taxon>Pezizomycotina</taxon>
        <taxon>Sordariomycetes</taxon>
        <taxon>Hypocreomycetidae</taxon>
        <taxon>Hypocreales</taxon>
        <taxon>Bionectriaceae</taxon>
        <taxon>Clonostachys</taxon>
    </lineage>
</organism>
<dbReference type="Pfam" id="PF06985">
    <property type="entry name" value="HET"/>
    <property type="match status" value="1"/>
</dbReference>
<accession>A0A9N9YTW7</accession>
<gene>
    <name evidence="2" type="ORF">CRHIZ90672A_00008676</name>
</gene>
<dbReference type="PANTHER" id="PTHR33112:SF9">
    <property type="entry name" value="HETEROKARYON INCOMPATIBILITY DOMAIN-CONTAINING PROTEIN"/>
    <property type="match status" value="1"/>
</dbReference>
<keyword evidence="3" id="KW-1185">Reference proteome</keyword>
<dbReference type="PANTHER" id="PTHR33112">
    <property type="entry name" value="DOMAIN PROTEIN, PUTATIVE-RELATED"/>
    <property type="match status" value="1"/>
</dbReference>
<name>A0A9N9YTW7_9HYPO</name>
<dbReference type="AlphaFoldDB" id="A0A9N9YTW7"/>
<dbReference type="InterPro" id="IPR010730">
    <property type="entry name" value="HET"/>
</dbReference>
<evidence type="ECO:0000313" key="2">
    <source>
        <dbReference type="EMBL" id="CAH0033333.1"/>
    </source>
</evidence>
<dbReference type="Proteomes" id="UP000696573">
    <property type="component" value="Unassembled WGS sequence"/>
</dbReference>
<reference evidence="2" key="1">
    <citation type="submission" date="2021-10" db="EMBL/GenBank/DDBJ databases">
        <authorList>
            <person name="Piombo E."/>
        </authorList>
    </citation>
    <scope>NUCLEOTIDE SEQUENCE</scope>
</reference>
<feature type="domain" description="Heterokaryon incompatibility" evidence="1">
    <location>
        <begin position="197"/>
        <end position="292"/>
    </location>
</feature>
<proteinExistence type="predicted"/>
<sequence length="682" mass="76342">MICNACSETIQSIWDPSSPRRLRRAWEENSDDKNLPPDHPDNYIFAHHATSESLSRAISDGCTICKHIEAAVLVDESEFAQSGYFRLPKYDQPGYFSTLGVRIELRMLYGLTEQQGSLNECLYPVDKPTLTLSGSTGDASALLLVRRWLDTCLQTHKSCNKIIGQQSFVPPRLVQLDDAAESFRVVLATELAPSTRYATFTHCHDPDDDGIKLLESTMGHLSSMQPLSTLPRSYRDACAVVVQLGLSHIWIERLCVIQDSQTDQQAHQDKVLRRDILSKGFCGIGDAGSTSSFSGLFTKFDRAPLAPDVFLFQPKADVPPSPHVLLRDIATEKLRAFRYEPISESVQALRDRLLVPRMVYFGSQMLFWECHAAHHDELANTTAAEHGPFIVGREGELTPNASTPVVKLWKPLLEYSTHHFKDPVDQILDRWASFVTQFSKLDAGPLERLPLLENLAMEVRQLLAEHGCEDTTYLAGLWRVSFPTALLWLTQKPAQEPPAAPSAPSWSWASVDGEVLLKEPRDSWRTGLLCEFVDCAGTSDDSSRTTASASITLRGKLLRGRLAFFPDTLRAVGWMWILSLGDAQCDTGFRLENGPVKLPMHKDCSARFDVQQSMTEEALLLPLKAETEDYGSFKQHMLLGIIISRLGDGRYVRQGRFRVQTKTLDEALHAFDDVPLSQIEIV</sequence>
<evidence type="ECO:0000313" key="3">
    <source>
        <dbReference type="Proteomes" id="UP000696573"/>
    </source>
</evidence>
<dbReference type="OrthoDB" id="4928203at2759"/>
<evidence type="ECO:0000259" key="1">
    <source>
        <dbReference type="Pfam" id="PF06985"/>
    </source>
</evidence>
<comment type="caution">
    <text evidence="2">The sequence shown here is derived from an EMBL/GenBank/DDBJ whole genome shotgun (WGS) entry which is preliminary data.</text>
</comment>
<dbReference type="EMBL" id="CABFNQ020000747">
    <property type="protein sequence ID" value="CAH0033333.1"/>
    <property type="molecule type" value="Genomic_DNA"/>
</dbReference>